<dbReference type="STRING" id="299467.A0A443SKI6"/>
<accession>A0A443SKI6</accession>
<organism evidence="7 8">
    <name type="scientific">Leptotrombidium deliense</name>
    <dbReference type="NCBI Taxonomy" id="299467"/>
    <lineage>
        <taxon>Eukaryota</taxon>
        <taxon>Metazoa</taxon>
        <taxon>Ecdysozoa</taxon>
        <taxon>Arthropoda</taxon>
        <taxon>Chelicerata</taxon>
        <taxon>Arachnida</taxon>
        <taxon>Acari</taxon>
        <taxon>Acariformes</taxon>
        <taxon>Trombidiformes</taxon>
        <taxon>Prostigmata</taxon>
        <taxon>Anystina</taxon>
        <taxon>Parasitengona</taxon>
        <taxon>Trombiculoidea</taxon>
        <taxon>Trombiculidae</taxon>
        <taxon>Leptotrombidium</taxon>
    </lineage>
</organism>
<evidence type="ECO:0000256" key="1">
    <source>
        <dbReference type="ARBA" id="ARBA00004141"/>
    </source>
</evidence>
<reference evidence="7 8" key="1">
    <citation type="journal article" date="2018" name="Gigascience">
        <title>Genomes of trombidid mites reveal novel predicted allergens and laterally-transferred genes associated with secondary metabolism.</title>
        <authorList>
            <person name="Dong X."/>
            <person name="Chaisiri K."/>
            <person name="Xia D."/>
            <person name="Armstrong S.D."/>
            <person name="Fang Y."/>
            <person name="Donnelly M.J."/>
            <person name="Kadowaki T."/>
            <person name="McGarry J.W."/>
            <person name="Darby A.C."/>
            <person name="Makepeace B.L."/>
        </authorList>
    </citation>
    <scope>NUCLEOTIDE SEQUENCE [LARGE SCALE GENOMIC DNA]</scope>
    <source>
        <strain evidence="7">UoL-UT</strain>
    </source>
</reference>
<sequence>MLNIFSKKFLNITKMSPMYLLSLLSQYSLIFFFPIWFFFDFIQFYETLIEKRITSWVFVYLIFDGFLCFAQNLIAFILISKVSPLTYSIANVTKRISVIILSIIAFRNAITFTNIFGINLAIFGLFAYNKFKYDERIEKEKQTQLPLHHNTVIVNNHQNNKVTFY</sequence>
<dbReference type="OrthoDB" id="6418713at2759"/>
<dbReference type="Proteomes" id="UP000288716">
    <property type="component" value="Unassembled WGS sequence"/>
</dbReference>
<dbReference type="VEuPathDB" id="VectorBase:LDEU004012"/>
<keyword evidence="2 5" id="KW-0812">Transmembrane</keyword>
<evidence type="ECO:0000259" key="6">
    <source>
        <dbReference type="Pfam" id="PF03151"/>
    </source>
</evidence>
<comment type="caution">
    <text evidence="7">The sequence shown here is derived from an EMBL/GenBank/DDBJ whole genome shotgun (WGS) entry which is preliminary data.</text>
</comment>
<comment type="subcellular location">
    <subcellularLocation>
        <location evidence="1">Membrane</location>
        <topology evidence="1">Multi-pass membrane protein</topology>
    </subcellularLocation>
</comment>
<dbReference type="InterPro" id="IPR050186">
    <property type="entry name" value="TPT_transporter"/>
</dbReference>
<evidence type="ECO:0000256" key="3">
    <source>
        <dbReference type="ARBA" id="ARBA00022989"/>
    </source>
</evidence>
<evidence type="ECO:0000256" key="5">
    <source>
        <dbReference type="SAM" id="Phobius"/>
    </source>
</evidence>
<feature type="transmembrane region" description="Helical" evidence="5">
    <location>
        <begin position="99"/>
        <end position="128"/>
    </location>
</feature>
<proteinExistence type="predicted"/>
<dbReference type="InterPro" id="IPR004853">
    <property type="entry name" value="Sugar_P_trans_dom"/>
</dbReference>
<gene>
    <name evidence="7" type="ORF">B4U80_06200</name>
</gene>
<evidence type="ECO:0000256" key="2">
    <source>
        <dbReference type="ARBA" id="ARBA00022692"/>
    </source>
</evidence>
<keyword evidence="4 5" id="KW-0472">Membrane</keyword>
<feature type="domain" description="Sugar phosphate transporter" evidence="6">
    <location>
        <begin position="3"/>
        <end position="129"/>
    </location>
</feature>
<evidence type="ECO:0000313" key="7">
    <source>
        <dbReference type="EMBL" id="RWS28027.1"/>
    </source>
</evidence>
<name>A0A443SKI6_9ACAR</name>
<keyword evidence="8" id="KW-1185">Reference proteome</keyword>
<protein>
    <recommendedName>
        <fullName evidence="6">Sugar phosphate transporter domain-containing protein</fullName>
    </recommendedName>
</protein>
<evidence type="ECO:0000313" key="8">
    <source>
        <dbReference type="Proteomes" id="UP000288716"/>
    </source>
</evidence>
<dbReference type="GO" id="GO:0016020">
    <property type="term" value="C:membrane"/>
    <property type="evidence" value="ECO:0007669"/>
    <property type="project" value="UniProtKB-SubCell"/>
</dbReference>
<evidence type="ECO:0000256" key="4">
    <source>
        <dbReference type="ARBA" id="ARBA00023136"/>
    </source>
</evidence>
<dbReference type="EMBL" id="NCKV01001623">
    <property type="protein sequence ID" value="RWS28027.1"/>
    <property type="molecule type" value="Genomic_DNA"/>
</dbReference>
<dbReference type="PANTHER" id="PTHR11132">
    <property type="entry name" value="SOLUTE CARRIER FAMILY 35"/>
    <property type="match status" value="1"/>
</dbReference>
<feature type="transmembrane region" description="Helical" evidence="5">
    <location>
        <begin position="57"/>
        <end position="79"/>
    </location>
</feature>
<dbReference type="Pfam" id="PF03151">
    <property type="entry name" value="TPT"/>
    <property type="match status" value="1"/>
</dbReference>
<feature type="transmembrane region" description="Helical" evidence="5">
    <location>
        <begin position="20"/>
        <end position="45"/>
    </location>
</feature>
<dbReference type="AlphaFoldDB" id="A0A443SKI6"/>
<keyword evidence="3 5" id="KW-1133">Transmembrane helix</keyword>